<dbReference type="InterPro" id="IPR016181">
    <property type="entry name" value="Acyl_CoA_acyltransferase"/>
</dbReference>
<accession>A0ABS2SVE5</accession>
<dbReference type="CDD" id="cd04301">
    <property type="entry name" value="NAT_SF"/>
    <property type="match status" value="1"/>
</dbReference>
<dbReference type="Pfam" id="PF13508">
    <property type="entry name" value="Acetyltransf_7"/>
    <property type="match status" value="1"/>
</dbReference>
<evidence type="ECO:0000256" key="2">
    <source>
        <dbReference type="ARBA" id="ARBA00023315"/>
    </source>
</evidence>
<dbReference type="InterPro" id="IPR000182">
    <property type="entry name" value="GNAT_dom"/>
</dbReference>
<evidence type="ECO:0000313" key="5">
    <source>
        <dbReference type="Proteomes" id="UP001179280"/>
    </source>
</evidence>
<feature type="domain" description="N-acetyltransferase" evidence="3">
    <location>
        <begin position="1"/>
        <end position="136"/>
    </location>
</feature>
<proteinExistence type="predicted"/>
<protein>
    <submittedName>
        <fullName evidence="4">Acetyltransferase</fullName>
        <ecNumber evidence="4">2.3.1.-</ecNumber>
    </submittedName>
</protein>
<comment type="caution">
    <text evidence="4">The sequence shown here is derived from an EMBL/GenBank/DDBJ whole genome shotgun (WGS) entry which is preliminary data.</text>
</comment>
<name>A0ABS2SVE5_9BACI</name>
<reference evidence="4" key="1">
    <citation type="submission" date="2021-01" db="EMBL/GenBank/DDBJ databases">
        <title>Genomic Encyclopedia of Type Strains, Phase IV (KMG-IV): sequencing the most valuable type-strain genomes for metagenomic binning, comparative biology and taxonomic classification.</title>
        <authorList>
            <person name="Goeker M."/>
        </authorList>
    </citation>
    <scope>NUCLEOTIDE SEQUENCE</scope>
    <source>
        <strain evidence="4">DSM 21943</strain>
    </source>
</reference>
<evidence type="ECO:0000256" key="1">
    <source>
        <dbReference type="ARBA" id="ARBA00022679"/>
    </source>
</evidence>
<dbReference type="EC" id="2.3.1.-" evidence="4"/>
<keyword evidence="5" id="KW-1185">Reference proteome</keyword>
<evidence type="ECO:0000259" key="3">
    <source>
        <dbReference type="PROSITE" id="PS51186"/>
    </source>
</evidence>
<dbReference type="GO" id="GO:0016746">
    <property type="term" value="F:acyltransferase activity"/>
    <property type="evidence" value="ECO:0007669"/>
    <property type="project" value="UniProtKB-KW"/>
</dbReference>
<dbReference type="PANTHER" id="PTHR43800:SF1">
    <property type="entry name" value="PEPTIDYL-LYSINE N-ACETYLTRANSFERASE YJAB"/>
    <property type="match status" value="1"/>
</dbReference>
<organism evidence="4 5">
    <name type="scientific">Shouchella xiaoxiensis</name>
    <dbReference type="NCBI Taxonomy" id="766895"/>
    <lineage>
        <taxon>Bacteria</taxon>
        <taxon>Bacillati</taxon>
        <taxon>Bacillota</taxon>
        <taxon>Bacilli</taxon>
        <taxon>Bacillales</taxon>
        <taxon>Bacillaceae</taxon>
        <taxon>Shouchella</taxon>
    </lineage>
</organism>
<sequence length="136" mass="15780">MTIRVYQTSDLDSIIGIWHSASVQAHDFVDPLFWEERQHDMRELYIPNSETYVLEQEEELIGFLSLVDEKLAALFIDPAKQQRGHGQALLDFAKTIRDQLELNVYKQNSSAVSFYIKNGFAIKEELIDARCSNWNI</sequence>
<dbReference type="PROSITE" id="PS51186">
    <property type="entry name" value="GNAT"/>
    <property type="match status" value="1"/>
</dbReference>
<dbReference type="RefSeq" id="WP_204466713.1">
    <property type="nucleotide sequence ID" value="NZ_JAFBCV010000008.1"/>
</dbReference>
<keyword evidence="2 4" id="KW-0012">Acyltransferase</keyword>
<evidence type="ECO:0000313" key="4">
    <source>
        <dbReference type="EMBL" id="MBM7839473.1"/>
    </source>
</evidence>
<dbReference type="SUPFAM" id="SSF55729">
    <property type="entry name" value="Acyl-CoA N-acyltransferases (Nat)"/>
    <property type="match status" value="1"/>
</dbReference>
<dbReference type="Proteomes" id="UP001179280">
    <property type="component" value="Unassembled WGS sequence"/>
</dbReference>
<dbReference type="EMBL" id="JAFBCV010000008">
    <property type="protein sequence ID" value="MBM7839473.1"/>
    <property type="molecule type" value="Genomic_DNA"/>
</dbReference>
<dbReference type="PANTHER" id="PTHR43800">
    <property type="entry name" value="PEPTIDYL-LYSINE N-ACETYLTRANSFERASE YJAB"/>
    <property type="match status" value="1"/>
</dbReference>
<gene>
    <name evidence="4" type="ORF">JOC54_002753</name>
</gene>
<dbReference type="Gene3D" id="3.40.630.30">
    <property type="match status" value="1"/>
</dbReference>
<keyword evidence="1 4" id="KW-0808">Transferase</keyword>